<evidence type="ECO:0000313" key="1">
    <source>
        <dbReference type="EMBL" id="QJP88565.1"/>
    </source>
</evidence>
<dbReference type="SUPFAM" id="SSF48452">
    <property type="entry name" value="TPR-like"/>
    <property type="match status" value="1"/>
</dbReference>
<protein>
    <recommendedName>
        <fullName evidence="2">SPBc2 prophage-derived protein YopK</fullName>
    </recommendedName>
</protein>
<reference evidence="1" key="1">
    <citation type="submission" date="2020-04" db="EMBL/GenBank/DDBJ databases">
        <title>Phage recombination drives evolution of spore-forming Bacilli.</title>
        <authorList>
            <person name="Dragos A."/>
            <person name="Kovacs A.T."/>
        </authorList>
    </citation>
    <scope>NUCLEOTIDE SEQUENCE</scope>
    <source>
        <strain evidence="1">168</strain>
    </source>
</reference>
<dbReference type="Gene3D" id="1.25.40.10">
    <property type="entry name" value="Tetratricopeptide repeat domain"/>
    <property type="match status" value="1"/>
</dbReference>
<sequence>MKLKQMIKNECEKDNQLAARLAKLAGYEKVNGFYKFVNTPEKEMENLGGLLKIVKNLFPDSEEQLLSEYFLELDPNKKCARQSVEYSDINQWDTLTDKIIINLCNSKNSTSQEWGKVYSLHRKLNKNEISLNDAIRESGKCKIKSAEMLFFSNAMLMYAYLNIGEFGLMKSTSKLLEFDDLPEGFIKESFKSRVSMLEANISLNENSLLEARQHSNRAIENSNVNRICFFAYLTIGNTLIFEDYDEAKKAYIKGQKYAKNPVHQEMLDGALCFLSNIWKKENQWVNYNSDNIKYLQLRAFYYINQGNIEEATEILDELSSRDQDENELGFYYYYKGLISQDKTDYYKSIRYFKKSDDKYFIQLPLLQLERMGADLELLNLISI</sequence>
<dbReference type="EMBL" id="CP052842">
    <property type="protein sequence ID" value="QJP88565.1"/>
    <property type="molecule type" value="Genomic_DNA"/>
</dbReference>
<dbReference type="InterPro" id="IPR047705">
    <property type="entry name" value="AimR-like"/>
</dbReference>
<dbReference type="AlphaFoldDB" id="A0A6M4JHI0"/>
<evidence type="ECO:0008006" key="2">
    <source>
        <dbReference type="Google" id="ProtNLM"/>
    </source>
</evidence>
<dbReference type="RefSeq" id="WP_086352547.1">
    <property type="nucleotide sequence ID" value="NZ_CP051860.2"/>
</dbReference>
<gene>
    <name evidence="1" type="ORF">HIR78_11230</name>
</gene>
<name>A0A6M4JHI0_BACSU</name>
<proteinExistence type="predicted"/>
<accession>A0A6M4JHI0</accession>
<dbReference type="Pfam" id="PF22871">
    <property type="entry name" value="AimR"/>
    <property type="match status" value="1"/>
</dbReference>
<organism evidence="1">
    <name type="scientific">Bacillus subtilis (strain 168)</name>
    <dbReference type="NCBI Taxonomy" id="224308"/>
    <lineage>
        <taxon>Bacteria</taxon>
        <taxon>Bacillati</taxon>
        <taxon>Bacillota</taxon>
        <taxon>Bacilli</taxon>
        <taxon>Bacillales</taxon>
        <taxon>Bacillaceae</taxon>
        <taxon>Bacillus</taxon>
    </lineage>
</organism>
<dbReference type="NCBIfam" id="NF038310">
    <property type="entry name" value="lysogeny_AimR"/>
    <property type="match status" value="1"/>
</dbReference>
<dbReference type="InterPro" id="IPR011990">
    <property type="entry name" value="TPR-like_helical_dom_sf"/>
</dbReference>